<reference evidence="2" key="1">
    <citation type="submission" date="2020-05" db="EMBL/GenBank/DDBJ databases">
        <authorList>
            <person name="Chiriac C."/>
            <person name="Salcher M."/>
            <person name="Ghai R."/>
            <person name="Kavagutti S V."/>
        </authorList>
    </citation>
    <scope>NUCLEOTIDE SEQUENCE</scope>
</reference>
<evidence type="ECO:0000313" key="1">
    <source>
        <dbReference type="EMBL" id="CAB4167383.1"/>
    </source>
</evidence>
<dbReference type="EMBL" id="LR796826">
    <property type="protein sequence ID" value="CAB4168449.1"/>
    <property type="molecule type" value="Genomic_DNA"/>
</dbReference>
<sequence length="65" mass="7250">MFYFFVTILMLNTGLLQQSVIGVFPTEEACISYASNLANQVKQNPYTQLIDGGCKREDQVKGTKS</sequence>
<dbReference type="EMBL" id="LR796816">
    <property type="protein sequence ID" value="CAB4167383.1"/>
    <property type="molecule type" value="Genomic_DNA"/>
</dbReference>
<proteinExistence type="predicted"/>
<organism evidence="2">
    <name type="scientific">uncultured Caudovirales phage</name>
    <dbReference type="NCBI Taxonomy" id="2100421"/>
    <lineage>
        <taxon>Viruses</taxon>
        <taxon>Duplodnaviria</taxon>
        <taxon>Heunggongvirae</taxon>
        <taxon>Uroviricota</taxon>
        <taxon>Caudoviricetes</taxon>
        <taxon>Peduoviridae</taxon>
        <taxon>Maltschvirus</taxon>
        <taxon>Maltschvirus maltsch</taxon>
    </lineage>
</organism>
<gene>
    <name evidence="3" type="ORF">UFOVP1292_79</name>
    <name evidence="4" type="ORF">UFOVP1411_70</name>
    <name evidence="1" type="ORF">UFOVP859_16</name>
    <name evidence="2" type="ORF">UFOVP882_12</name>
</gene>
<evidence type="ECO:0000313" key="4">
    <source>
        <dbReference type="EMBL" id="CAB4205339.1"/>
    </source>
</evidence>
<evidence type="ECO:0000313" key="2">
    <source>
        <dbReference type="EMBL" id="CAB4168449.1"/>
    </source>
</evidence>
<dbReference type="EMBL" id="LR797251">
    <property type="protein sequence ID" value="CAB4196475.1"/>
    <property type="molecule type" value="Genomic_DNA"/>
</dbReference>
<accession>A0A6J5P9B2</accession>
<evidence type="ECO:0000313" key="3">
    <source>
        <dbReference type="EMBL" id="CAB4196475.1"/>
    </source>
</evidence>
<name>A0A6J5P9B2_9CAUD</name>
<dbReference type="EMBL" id="LR797357">
    <property type="protein sequence ID" value="CAB4205339.1"/>
    <property type="molecule type" value="Genomic_DNA"/>
</dbReference>
<protein>
    <submittedName>
        <fullName evidence="2">Uncharacterized protein</fullName>
    </submittedName>
</protein>